<comment type="caution">
    <text evidence="1">The sequence shown here is derived from an EMBL/GenBank/DDBJ whole genome shotgun (WGS) entry which is preliminary data.</text>
</comment>
<dbReference type="AlphaFoldDB" id="A0A412MIK2"/>
<gene>
    <name evidence="1" type="ORF">DWX53_00985</name>
</gene>
<dbReference type="EMBL" id="QRWH01000001">
    <property type="protein sequence ID" value="RGT12161.1"/>
    <property type="molecule type" value="Genomic_DNA"/>
</dbReference>
<reference evidence="1 2" key="1">
    <citation type="submission" date="2018-08" db="EMBL/GenBank/DDBJ databases">
        <title>A genome reference for cultivated species of the human gut microbiota.</title>
        <authorList>
            <person name="Zou Y."/>
            <person name="Xue W."/>
            <person name="Luo G."/>
        </authorList>
    </citation>
    <scope>NUCLEOTIDE SEQUENCE [LARGE SCALE GENOMIC DNA]</scope>
    <source>
        <strain evidence="1 2">AF19-4AC</strain>
    </source>
</reference>
<sequence length="499" mass="59419">MDNLRFTDKFTESLAKLLYKYDEVPFRLNEKDMEKYLKTVIENGDCIKDLFDGQSDKMPEWRNKKEKFDDGYSQDKCLYTSKQGSYLCGIFMLLFVINENMKEENFYEIERIQNINMYVNMLNTFISSLIMDYDFEQYGTIDFNAKYMPNLMVKEYIENIYKTELLLYQYQEVRGNLEPKLEKGMIELNKKIDKEIITTSVSFMQLQAILLLMESSKLYPEYIKKISKSILLIFKEILANARIEKIEIDSSISAGVIRQGIKKTTGMKIFFALENTDRYCLRIDFPHNDVGYLHLNLHEPNRETAIPLNSRQYNLLKIKYGDLSDMFFKFGNLYWFRYHFEERVKKCHLAKGEEDISSQFIADMKKIFSKQSHYRLVEDNITKENMSEFIAEFGRALIHTQVRETSYGYTEVENIDEELTKIKMKDIMINAFGLYQRFYIEEQIFQASYKVVFEKLKRKLLNALFDEFSSEVTILGKREDYEEMNLEEIFTLLEYIVGL</sequence>
<evidence type="ECO:0000313" key="1">
    <source>
        <dbReference type="EMBL" id="RGT12161.1"/>
    </source>
</evidence>
<proteinExistence type="predicted"/>
<dbReference type="Proteomes" id="UP000283630">
    <property type="component" value="Unassembled WGS sequence"/>
</dbReference>
<accession>A0A412MIK2</accession>
<name>A0A412MIK2_9FIRM</name>
<dbReference type="RefSeq" id="WP_118145083.1">
    <property type="nucleotide sequence ID" value="NZ_QRWH01000001.1"/>
</dbReference>
<organism evidence="1 2">
    <name type="scientific">Dorea formicigenerans</name>
    <dbReference type="NCBI Taxonomy" id="39486"/>
    <lineage>
        <taxon>Bacteria</taxon>
        <taxon>Bacillati</taxon>
        <taxon>Bacillota</taxon>
        <taxon>Clostridia</taxon>
        <taxon>Lachnospirales</taxon>
        <taxon>Lachnospiraceae</taxon>
        <taxon>Dorea</taxon>
    </lineage>
</organism>
<protein>
    <submittedName>
        <fullName evidence="1">Uncharacterized protein</fullName>
    </submittedName>
</protein>
<evidence type="ECO:0000313" key="2">
    <source>
        <dbReference type="Proteomes" id="UP000283630"/>
    </source>
</evidence>